<keyword evidence="5" id="KW-1185">Reference proteome</keyword>
<sequence>MSKTALIAGATGLVGEQLLGLILREDYYDKVIVLTRRPIKKHGEKLVNLLVDFEDLEGYASQIKADDIYCCLGTTMKKAGSKDMFRQVDFTYPYQIAKFAHTNGAQQFLLISALGANAISSIFYNKVKGEVEEAIASVGFKCYHIFRPSLLMGPRQEKRLGEILGKAFFKVFGFIFLGPLKKYEAIDSVRVARAMFAIARQSNAGRHIHESKELQQY</sequence>
<dbReference type="Pfam" id="PF01370">
    <property type="entry name" value="Epimerase"/>
    <property type="match status" value="1"/>
</dbReference>
<accession>A0A937KBN0</accession>
<gene>
    <name evidence="4" type="ORF">JMN32_09015</name>
</gene>
<dbReference type="SUPFAM" id="SSF51735">
    <property type="entry name" value="NAD(P)-binding Rossmann-fold domains"/>
    <property type="match status" value="1"/>
</dbReference>
<dbReference type="GO" id="GO:0016020">
    <property type="term" value="C:membrane"/>
    <property type="evidence" value="ECO:0007669"/>
    <property type="project" value="UniProtKB-SubCell"/>
</dbReference>
<evidence type="ECO:0000256" key="1">
    <source>
        <dbReference type="ARBA" id="ARBA00004370"/>
    </source>
</evidence>
<dbReference type="PANTHER" id="PTHR14097:SF7">
    <property type="entry name" value="OXIDOREDUCTASE HTATIP2"/>
    <property type="match status" value="1"/>
</dbReference>
<evidence type="ECO:0000313" key="5">
    <source>
        <dbReference type="Proteomes" id="UP000614216"/>
    </source>
</evidence>
<evidence type="ECO:0000259" key="3">
    <source>
        <dbReference type="Pfam" id="PF01370"/>
    </source>
</evidence>
<dbReference type="Gene3D" id="3.40.50.720">
    <property type="entry name" value="NAD(P)-binding Rossmann-like Domain"/>
    <property type="match status" value="1"/>
</dbReference>
<organism evidence="4 5">
    <name type="scientific">Fulvivirga marina</name>
    <dbReference type="NCBI Taxonomy" id="2494733"/>
    <lineage>
        <taxon>Bacteria</taxon>
        <taxon>Pseudomonadati</taxon>
        <taxon>Bacteroidota</taxon>
        <taxon>Cytophagia</taxon>
        <taxon>Cytophagales</taxon>
        <taxon>Fulvivirgaceae</taxon>
        <taxon>Fulvivirga</taxon>
    </lineage>
</organism>
<evidence type="ECO:0000313" key="4">
    <source>
        <dbReference type="EMBL" id="MBL6446447.1"/>
    </source>
</evidence>
<name>A0A937KBN0_9BACT</name>
<dbReference type="CDD" id="cd05250">
    <property type="entry name" value="CC3_like_SDR_a"/>
    <property type="match status" value="1"/>
</dbReference>
<reference evidence="4" key="1">
    <citation type="submission" date="2021-01" db="EMBL/GenBank/DDBJ databases">
        <title>Fulvivirga kasyanovii gen. nov., sp nov., a novel member of the phylum Bacteroidetes isolated from seawater in a mussel farm.</title>
        <authorList>
            <person name="Zhao L.-H."/>
            <person name="Wang Z.-J."/>
        </authorList>
    </citation>
    <scope>NUCLEOTIDE SEQUENCE</scope>
    <source>
        <strain evidence="4">29W222</strain>
    </source>
</reference>
<feature type="domain" description="NAD-dependent epimerase/dehydratase" evidence="3">
    <location>
        <begin position="5"/>
        <end position="113"/>
    </location>
</feature>
<dbReference type="Proteomes" id="UP000614216">
    <property type="component" value="Unassembled WGS sequence"/>
</dbReference>
<keyword evidence="2" id="KW-0472">Membrane</keyword>
<comment type="caution">
    <text evidence="4">The sequence shown here is derived from an EMBL/GenBank/DDBJ whole genome shotgun (WGS) entry which is preliminary data.</text>
</comment>
<comment type="subcellular location">
    <subcellularLocation>
        <location evidence="1">Membrane</location>
    </subcellularLocation>
</comment>
<dbReference type="RefSeq" id="WP_202855991.1">
    <property type="nucleotide sequence ID" value="NZ_JAEUGD010000031.1"/>
</dbReference>
<protein>
    <submittedName>
        <fullName evidence="4">Oxidoreductase</fullName>
    </submittedName>
</protein>
<proteinExistence type="predicted"/>
<dbReference type="InterPro" id="IPR001509">
    <property type="entry name" value="Epimerase_deHydtase"/>
</dbReference>
<evidence type="ECO:0000256" key="2">
    <source>
        <dbReference type="ARBA" id="ARBA00023136"/>
    </source>
</evidence>
<dbReference type="AlphaFoldDB" id="A0A937KBN0"/>
<dbReference type="InterPro" id="IPR036291">
    <property type="entry name" value="NAD(P)-bd_dom_sf"/>
</dbReference>
<dbReference type="EMBL" id="JAEUGD010000031">
    <property type="protein sequence ID" value="MBL6446447.1"/>
    <property type="molecule type" value="Genomic_DNA"/>
</dbReference>
<dbReference type="PANTHER" id="PTHR14097">
    <property type="entry name" value="OXIDOREDUCTASE HTATIP2"/>
    <property type="match status" value="1"/>
</dbReference>